<dbReference type="EMBL" id="CP137624">
    <property type="protein sequence ID" value="WPK10584.1"/>
    <property type="molecule type" value="Genomic_DNA"/>
</dbReference>
<dbReference type="RefSeq" id="WP_319835796.1">
    <property type="nucleotide sequence ID" value="NZ_CP137624.1"/>
</dbReference>
<dbReference type="GO" id="GO:0008168">
    <property type="term" value="F:methyltransferase activity"/>
    <property type="evidence" value="ECO:0007669"/>
    <property type="project" value="UniProtKB-KW"/>
</dbReference>
<accession>A0ABZ0RQT1</accession>
<proteinExistence type="predicted"/>
<reference evidence="1 2" key="1">
    <citation type="submission" date="2023-09" db="EMBL/GenBank/DDBJ databases">
        <authorList>
            <person name="Page C.A."/>
            <person name="Perez-Diaz I.M."/>
        </authorList>
    </citation>
    <scope>NUCLEOTIDE SEQUENCE [LARGE SCALE GENOMIC DNA]</scope>
    <source>
        <strain evidence="1 2">Ll15</strain>
    </source>
</reference>
<keyword evidence="2" id="KW-1185">Reference proteome</keyword>
<dbReference type="GO" id="GO:0032259">
    <property type="term" value="P:methylation"/>
    <property type="evidence" value="ECO:0007669"/>
    <property type="project" value="UniProtKB-KW"/>
</dbReference>
<gene>
    <name evidence="1" type="ORF">R6U77_11890</name>
</gene>
<keyword evidence="1" id="KW-0808">Transferase</keyword>
<protein>
    <submittedName>
        <fullName evidence="1">SAM-dependent methyltransferase</fullName>
    </submittedName>
</protein>
<name>A0ABZ0RQT1_9BACI</name>
<sequence length="47" mass="5440">MDKMLENAGLLIYEHLPPAAIHQQFFSNCSDYLSAFETFHFVHAVKK</sequence>
<keyword evidence="1" id="KW-0489">Methyltransferase</keyword>
<evidence type="ECO:0000313" key="2">
    <source>
        <dbReference type="Proteomes" id="UP001322664"/>
    </source>
</evidence>
<evidence type="ECO:0000313" key="1">
    <source>
        <dbReference type="EMBL" id="WPK10584.1"/>
    </source>
</evidence>
<organism evidence="1 2">
    <name type="scientific">Lysinibacillus louembei</name>
    <dbReference type="NCBI Taxonomy" id="1470088"/>
    <lineage>
        <taxon>Bacteria</taxon>
        <taxon>Bacillati</taxon>
        <taxon>Bacillota</taxon>
        <taxon>Bacilli</taxon>
        <taxon>Bacillales</taxon>
        <taxon>Bacillaceae</taxon>
        <taxon>Lysinibacillus</taxon>
    </lineage>
</organism>
<dbReference type="Proteomes" id="UP001322664">
    <property type="component" value="Chromosome"/>
</dbReference>